<evidence type="ECO:0000259" key="3">
    <source>
        <dbReference type="PROSITE" id="PS50110"/>
    </source>
</evidence>
<dbReference type="Proteomes" id="UP000218890">
    <property type="component" value="Chromosome"/>
</dbReference>
<evidence type="ECO:0000313" key="4">
    <source>
        <dbReference type="EMBL" id="BAU56359.1"/>
    </source>
</evidence>
<dbReference type="InterPro" id="IPR036890">
    <property type="entry name" value="HATPase_C_sf"/>
</dbReference>
<dbReference type="InterPro" id="IPR036457">
    <property type="entry name" value="PPM-type-like_dom_sf"/>
</dbReference>
<dbReference type="Pfam" id="PF07228">
    <property type="entry name" value="SpoIIE"/>
    <property type="match status" value="1"/>
</dbReference>
<dbReference type="RefSeq" id="WP_096406105.1">
    <property type="nucleotide sequence ID" value="NZ_AP017372.2"/>
</dbReference>
<dbReference type="SUPFAM" id="SSF55874">
    <property type="entry name" value="ATPase domain of HSP90 chaperone/DNA topoisomerase II/histidine kinase"/>
    <property type="match status" value="1"/>
</dbReference>
<dbReference type="SUPFAM" id="SSF52172">
    <property type="entry name" value="CheY-like"/>
    <property type="match status" value="1"/>
</dbReference>
<gene>
    <name evidence="4" type="ORF">HH1059_22890</name>
</gene>
<keyword evidence="2" id="KW-0597">Phosphoprotein</keyword>
<dbReference type="GO" id="GO:0016791">
    <property type="term" value="F:phosphatase activity"/>
    <property type="evidence" value="ECO:0007669"/>
    <property type="project" value="TreeGrafter"/>
</dbReference>
<dbReference type="InterPro" id="IPR011006">
    <property type="entry name" value="CheY-like_superfamily"/>
</dbReference>
<feature type="domain" description="Response regulatory" evidence="3">
    <location>
        <begin position="12"/>
        <end position="128"/>
    </location>
</feature>
<dbReference type="InterPro" id="IPR003594">
    <property type="entry name" value="HATPase_dom"/>
</dbReference>
<keyword evidence="5" id="KW-1185">Reference proteome</keyword>
<evidence type="ECO:0000313" key="5">
    <source>
        <dbReference type="Proteomes" id="UP000218890"/>
    </source>
</evidence>
<sequence length="570" mass="62223">MDDGIAKQDQSTFLVVDDEPVNAMLLETVLVARGFKVITAANGEEAVERFKEHPIDMVLMDIMMPGIDGYEATRRIKALDRGGFVPVLFVTALTDEQRLAQCVEAGGDDFITKPISRVQLNAKIEAWLRTRELYRTVVAQRDVLRSHQARLEHEQETAERIVARATSSNALNTPGLRYFYSPAAILSGDILLAGRRPNGNLLILIGDFTGHGIGAAVGVPGLAAVYYDLVARGTHPAEMLDAINEKLFRSLPPDMFLTAALIEVDSGRRRVGVWNAGMPPVMLISDGELVATFTSSDLPLGVERNSAPGRRQLSYLDIPERSYLYACSDGIVEVAGEGGSLYGDERLEQTLKNASPGSGFDDLLKQVNDFRSASEPSDDTTLIQLDFDSLISNSSCIGYGAAEAVSWKTELVLDARTLAHVNPVPPMMNLLADLGALEEDRQSLYVVIAELFTNALEHGVLGLDSSLKRNEEGFDSYYQRRAQAMADLDAGEVYIRLHYDPDASGRGVVIEVEDTGPGFDYERILAASDSRDVASAIAAGRGIMLVRALCEDVEYFPPGNRVRVRYKSSA</sequence>
<dbReference type="SMART" id="SM00331">
    <property type="entry name" value="PP2C_SIG"/>
    <property type="match status" value="1"/>
</dbReference>
<dbReference type="PANTHER" id="PTHR43156">
    <property type="entry name" value="STAGE II SPORULATION PROTEIN E-RELATED"/>
    <property type="match status" value="1"/>
</dbReference>
<keyword evidence="1" id="KW-0378">Hydrolase</keyword>
<organism evidence="4 5">
    <name type="scientific">Halorhodospira halochloris</name>
    <name type="common">Ectothiorhodospira halochloris</name>
    <dbReference type="NCBI Taxonomy" id="1052"/>
    <lineage>
        <taxon>Bacteria</taxon>
        <taxon>Pseudomonadati</taxon>
        <taxon>Pseudomonadota</taxon>
        <taxon>Gammaproteobacteria</taxon>
        <taxon>Chromatiales</taxon>
        <taxon>Ectothiorhodospiraceae</taxon>
        <taxon>Halorhodospira</taxon>
    </lineage>
</organism>
<evidence type="ECO:0000256" key="1">
    <source>
        <dbReference type="ARBA" id="ARBA00022801"/>
    </source>
</evidence>
<dbReference type="EMBL" id="AP017372">
    <property type="protein sequence ID" value="BAU56359.1"/>
    <property type="molecule type" value="Genomic_DNA"/>
</dbReference>
<dbReference type="GO" id="GO:0000160">
    <property type="term" value="P:phosphorelay signal transduction system"/>
    <property type="evidence" value="ECO:0007669"/>
    <property type="project" value="InterPro"/>
</dbReference>
<dbReference type="AlphaFoldDB" id="A0A0X8X6A4"/>
<dbReference type="InterPro" id="IPR001789">
    <property type="entry name" value="Sig_transdc_resp-reg_receiver"/>
</dbReference>
<dbReference type="Gene3D" id="3.30.565.10">
    <property type="entry name" value="Histidine kinase-like ATPase, C-terminal domain"/>
    <property type="match status" value="1"/>
</dbReference>
<feature type="modified residue" description="4-aspartylphosphate" evidence="2">
    <location>
        <position position="61"/>
    </location>
</feature>
<dbReference type="InterPro" id="IPR001932">
    <property type="entry name" value="PPM-type_phosphatase-like_dom"/>
</dbReference>
<dbReference type="InterPro" id="IPR052016">
    <property type="entry name" value="Bact_Sigma-Reg"/>
</dbReference>
<evidence type="ECO:0000256" key="2">
    <source>
        <dbReference type="PROSITE-ProRule" id="PRU00169"/>
    </source>
</evidence>
<dbReference type="PROSITE" id="PS50110">
    <property type="entry name" value="RESPONSE_REGULATORY"/>
    <property type="match status" value="1"/>
</dbReference>
<dbReference type="Gene3D" id="3.60.40.10">
    <property type="entry name" value="PPM-type phosphatase domain"/>
    <property type="match status" value="1"/>
</dbReference>
<accession>A0A0X8X6A4</accession>
<dbReference type="Pfam" id="PF00072">
    <property type="entry name" value="Response_reg"/>
    <property type="match status" value="1"/>
</dbReference>
<proteinExistence type="predicted"/>
<dbReference type="OrthoDB" id="9811749at2"/>
<protein>
    <submittedName>
        <fullName evidence="4">Two-component response regulator</fullName>
    </submittedName>
</protein>
<name>A0A0X8X6A4_HALHR</name>
<dbReference type="CDD" id="cd16936">
    <property type="entry name" value="HATPase_RsbW-like"/>
    <property type="match status" value="1"/>
</dbReference>
<reference evidence="4" key="1">
    <citation type="submission" date="2016-02" db="EMBL/GenBank/DDBJ databases">
        <title>Halorhodospira halochloris DSM-1059 complete genome, version 2.</title>
        <authorList>
            <person name="Tsukatani Y."/>
        </authorList>
    </citation>
    <scope>NUCLEOTIDE SEQUENCE</scope>
    <source>
        <strain evidence="4">DSM 1059</strain>
    </source>
</reference>
<dbReference type="KEGG" id="hhk:HH1059_22890"/>
<dbReference type="Pfam" id="PF13581">
    <property type="entry name" value="HATPase_c_2"/>
    <property type="match status" value="1"/>
</dbReference>
<dbReference type="SMART" id="SM00448">
    <property type="entry name" value="REC"/>
    <property type="match status" value="1"/>
</dbReference>
<dbReference type="PANTHER" id="PTHR43156:SF2">
    <property type="entry name" value="STAGE II SPORULATION PROTEIN E"/>
    <property type="match status" value="1"/>
</dbReference>
<dbReference type="Gene3D" id="3.40.50.2300">
    <property type="match status" value="1"/>
</dbReference>